<dbReference type="Pfam" id="PF00251">
    <property type="entry name" value="Glyco_hydro_32N"/>
    <property type="match status" value="1"/>
</dbReference>
<dbReference type="InterPro" id="IPR018053">
    <property type="entry name" value="Glyco_hydro_32_AS"/>
</dbReference>
<dbReference type="InterPro" id="IPR013189">
    <property type="entry name" value="Glyco_hydro_32_C"/>
</dbReference>
<dbReference type="InterPro" id="IPR013320">
    <property type="entry name" value="ConA-like_dom_sf"/>
</dbReference>
<name>A0A0A5HWE8_PHOS4</name>
<dbReference type="RefSeq" id="WP_038187841.1">
    <property type="nucleotide sequence ID" value="NZ_JRWP01000004.1"/>
</dbReference>
<gene>
    <name evidence="7" type="ORF">NM06_02970</name>
</gene>
<dbReference type="SUPFAM" id="SSF49899">
    <property type="entry name" value="Concanavalin A-like lectins/glucanases"/>
    <property type="match status" value="1"/>
</dbReference>
<evidence type="ECO:0000256" key="4">
    <source>
        <dbReference type="RuleBase" id="RU362110"/>
    </source>
</evidence>
<dbReference type="InterPro" id="IPR023296">
    <property type="entry name" value="Glyco_hydro_beta-prop_sf"/>
</dbReference>
<accession>A0A0A5HWE8</accession>
<dbReference type="Proteomes" id="UP000030451">
    <property type="component" value="Unassembled WGS sequence"/>
</dbReference>
<reference evidence="7 8" key="1">
    <citation type="submission" date="2014-10" db="EMBL/GenBank/DDBJ databases">
        <title>Genome sequencing of Vibrio sinaloensis T08.</title>
        <authorList>
            <person name="Chan K.-G."/>
            <person name="Mohamad N.I."/>
        </authorList>
    </citation>
    <scope>NUCLEOTIDE SEQUENCE [LARGE SCALE GENOMIC DNA]</scope>
    <source>
        <strain evidence="7 8">T08</strain>
    </source>
</reference>
<proteinExistence type="inferred from homology"/>
<dbReference type="Pfam" id="PF08244">
    <property type="entry name" value="Glyco_hydro_32C"/>
    <property type="match status" value="1"/>
</dbReference>
<evidence type="ECO:0000259" key="6">
    <source>
        <dbReference type="Pfam" id="PF08244"/>
    </source>
</evidence>
<dbReference type="AlphaFoldDB" id="A0A0A5HWE8"/>
<dbReference type="OrthoDB" id="9801455at2"/>
<feature type="domain" description="Glycosyl hydrolase family 32 C-terminal" evidence="6">
    <location>
        <begin position="363"/>
        <end position="485"/>
    </location>
</feature>
<protein>
    <submittedName>
        <fullName evidence="7">Levanase</fullName>
    </submittedName>
</protein>
<dbReference type="Gene3D" id="2.115.10.20">
    <property type="entry name" value="Glycosyl hydrolase domain, family 43"/>
    <property type="match status" value="1"/>
</dbReference>
<dbReference type="SMART" id="SM00640">
    <property type="entry name" value="Glyco_32"/>
    <property type="match status" value="1"/>
</dbReference>
<dbReference type="PANTHER" id="PTHR42800:SF1">
    <property type="entry name" value="EXOINULINASE INUD (AFU_ORTHOLOGUE AFUA_5G00480)"/>
    <property type="match status" value="1"/>
</dbReference>
<dbReference type="PROSITE" id="PS00609">
    <property type="entry name" value="GLYCOSYL_HYDROL_F32"/>
    <property type="match status" value="1"/>
</dbReference>
<evidence type="ECO:0000256" key="2">
    <source>
        <dbReference type="ARBA" id="ARBA00022801"/>
    </source>
</evidence>
<keyword evidence="2 4" id="KW-0378">Hydrolase</keyword>
<feature type="domain" description="Glycosyl hydrolase family 32 N-terminal" evidence="5">
    <location>
        <begin position="10"/>
        <end position="322"/>
    </location>
</feature>
<dbReference type="GO" id="GO:0004575">
    <property type="term" value="F:sucrose alpha-glucosidase activity"/>
    <property type="evidence" value="ECO:0007669"/>
    <property type="project" value="TreeGrafter"/>
</dbReference>
<dbReference type="InterPro" id="IPR013148">
    <property type="entry name" value="Glyco_hydro_32_N"/>
</dbReference>
<evidence type="ECO:0000313" key="7">
    <source>
        <dbReference type="EMBL" id="KGY09892.1"/>
    </source>
</evidence>
<dbReference type="EMBL" id="JRWP01000004">
    <property type="protein sequence ID" value="KGY09892.1"/>
    <property type="molecule type" value="Genomic_DNA"/>
</dbReference>
<dbReference type="CDD" id="cd18622">
    <property type="entry name" value="GH32_Inu-like"/>
    <property type="match status" value="1"/>
</dbReference>
<dbReference type="GO" id="GO:0005737">
    <property type="term" value="C:cytoplasm"/>
    <property type="evidence" value="ECO:0007669"/>
    <property type="project" value="TreeGrafter"/>
</dbReference>
<organism evidence="7 8">
    <name type="scientific">Photobacterium sp. (strain ATCC 43367)</name>
    <dbReference type="NCBI Taxonomy" id="379097"/>
    <lineage>
        <taxon>Bacteria</taxon>
        <taxon>Pseudomonadati</taxon>
        <taxon>Pseudomonadota</taxon>
        <taxon>Gammaproteobacteria</taxon>
        <taxon>Vibrionales</taxon>
        <taxon>Vibrionaceae</taxon>
        <taxon>Vibrio</taxon>
        <taxon>Vibrio oreintalis group</taxon>
    </lineage>
</organism>
<comment type="similarity">
    <text evidence="1 4">Belongs to the glycosyl hydrolase 32 family.</text>
</comment>
<dbReference type="PANTHER" id="PTHR42800">
    <property type="entry name" value="EXOINULINASE INUD (AFU_ORTHOLOGUE AFUA_5G00480)"/>
    <property type="match status" value="1"/>
</dbReference>
<dbReference type="STRING" id="379097.SE23_07550"/>
<dbReference type="Gene3D" id="2.60.120.560">
    <property type="entry name" value="Exo-inulinase, domain 1"/>
    <property type="match status" value="1"/>
</dbReference>
<evidence type="ECO:0000313" key="8">
    <source>
        <dbReference type="Proteomes" id="UP000030451"/>
    </source>
</evidence>
<evidence type="ECO:0000259" key="5">
    <source>
        <dbReference type="Pfam" id="PF00251"/>
    </source>
</evidence>
<dbReference type="GO" id="GO:0005987">
    <property type="term" value="P:sucrose catabolic process"/>
    <property type="evidence" value="ECO:0007669"/>
    <property type="project" value="TreeGrafter"/>
</dbReference>
<dbReference type="InterPro" id="IPR001362">
    <property type="entry name" value="Glyco_hydro_32"/>
</dbReference>
<keyword evidence="3 4" id="KW-0326">Glycosidase</keyword>
<evidence type="ECO:0000256" key="1">
    <source>
        <dbReference type="ARBA" id="ARBA00009902"/>
    </source>
</evidence>
<comment type="caution">
    <text evidence="7">The sequence shown here is derived from an EMBL/GenBank/DDBJ whole genome shotgun (WGS) entry which is preliminary data.</text>
</comment>
<dbReference type="SUPFAM" id="SSF75005">
    <property type="entry name" value="Arabinanase/levansucrase/invertase"/>
    <property type="match status" value="1"/>
</dbReference>
<evidence type="ECO:0000256" key="3">
    <source>
        <dbReference type="ARBA" id="ARBA00023295"/>
    </source>
</evidence>
<sequence>MSEQYRPLLHMTPNSGWMNDPNGLVFFNGHYHQFYQYYPSDTVWGPMHWGHKISTNLIDWQELEPALYPDESGMCFSGSAIVDWHNTSGLFEAGKPGLLAFYTSFIQPKATLADGTEIEDPIQQQSLAYSQDGMMWKKFANGAPIITARGNPDFRDPKVIWHEQSQAWVMVVSCGQHVEFYRSTNLLDWRLVSEFGYRHGAHSKGPWECPDLFELPIEGSQETRWVLVVGIGEGAHCGGAGTQYFIGDFDGETFINHNHPETVLWLDFGRDYYATQSFSDIPVEDGRRIVSTWMSNHQYSLELPTQEFRSSMAMPRELFLFEGKAGLRVGQRFVRELNQALSLDVQTPEPSDEQAISLYSLQEVMKFSADVTLQDTQTLHLNVYQDNPAYFEFVCVEQGIEVRSVRRGQFGSERIDEHFPHDYRVTLPIENEFQVEVLIDRGSVELLINAGQFSFTNLVYAKETQASVALNVDSGSLALRNVQVSSLAGEKTC</sequence>